<dbReference type="Proteomes" id="UP000735302">
    <property type="component" value="Unassembled WGS sequence"/>
</dbReference>
<organism evidence="1 2">
    <name type="scientific">Plakobranchus ocellatus</name>
    <dbReference type="NCBI Taxonomy" id="259542"/>
    <lineage>
        <taxon>Eukaryota</taxon>
        <taxon>Metazoa</taxon>
        <taxon>Spiralia</taxon>
        <taxon>Lophotrochozoa</taxon>
        <taxon>Mollusca</taxon>
        <taxon>Gastropoda</taxon>
        <taxon>Heterobranchia</taxon>
        <taxon>Euthyneura</taxon>
        <taxon>Panpulmonata</taxon>
        <taxon>Sacoglossa</taxon>
        <taxon>Placobranchoidea</taxon>
        <taxon>Plakobranchidae</taxon>
        <taxon>Plakobranchus</taxon>
    </lineage>
</organism>
<evidence type="ECO:0000313" key="2">
    <source>
        <dbReference type="Proteomes" id="UP000735302"/>
    </source>
</evidence>
<sequence>MILPSSTKHSSMVCHPFRWHKGRSNDTALFHHARDWGGVGGTVASESALRSAGTLLLSPITGALACWRARKPEITLLWTGYKPNPTSP</sequence>
<dbReference type="AlphaFoldDB" id="A0AAV3ZVG6"/>
<accession>A0AAV3ZVG6</accession>
<proteinExistence type="predicted"/>
<gene>
    <name evidence="1" type="ORF">PoB_002511000</name>
</gene>
<dbReference type="EMBL" id="BLXT01002861">
    <property type="protein sequence ID" value="GFN98604.1"/>
    <property type="molecule type" value="Genomic_DNA"/>
</dbReference>
<name>A0AAV3ZVG6_9GAST</name>
<evidence type="ECO:0000313" key="1">
    <source>
        <dbReference type="EMBL" id="GFN98604.1"/>
    </source>
</evidence>
<reference evidence="1 2" key="1">
    <citation type="journal article" date="2021" name="Elife">
        <title>Chloroplast acquisition without the gene transfer in kleptoplastic sea slugs, Plakobranchus ocellatus.</title>
        <authorList>
            <person name="Maeda T."/>
            <person name="Takahashi S."/>
            <person name="Yoshida T."/>
            <person name="Shimamura S."/>
            <person name="Takaki Y."/>
            <person name="Nagai Y."/>
            <person name="Toyoda A."/>
            <person name="Suzuki Y."/>
            <person name="Arimoto A."/>
            <person name="Ishii H."/>
            <person name="Satoh N."/>
            <person name="Nishiyama T."/>
            <person name="Hasebe M."/>
            <person name="Maruyama T."/>
            <person name="Minagawa J."/>
            <person name="Obokata J."/>
            <person name="Shigenobu S."/>
        </authorList>
    </citation>
    <scope>NUCLEOTIDE SEQUENCE [LARGE SCALE GENOMIC DNA]</scope>
</reference>
<comment type="caution">
    <text evidence="1">The sequence shown here is derived from an EMBL/GenBank/DDBJ whole genome shotgun (WGS) entry which is preliminary data.</text>
</comment>
<keyword evidence="2" id="KW-1185">Reference proteome</keyword>
<protein>
    <submittedName>
        <fullName evidence="1">Uncharacterized protein</fullName>
    </submittedName>
</protein>